<accession>S3TDK9</accession>
<dbReference type="HOGENOM" id="CLU_420730_0_0_6"/>
<dbReference type="Proteomes" id="UP000014559">
    <property type="component" value="Unassembled WGS sequence"/>
</dbReference>
<proteinExistence type="predicted"/>
<organism evidence="1 2">
    <name type="scientific">Acinetobacter colistiniresistens</name>
    <dbReference type="NCBI Taxonomy" id="280145"/>
    <lineage>
        <taxon>Bacteria</taxon>
        <taxon>Pseudomonadati</taxon>
        <taxon>Pseudomonadota</taxon>
        <taxon>Gammaproteobacteria</taxon>
        <taxon>Moraxellales</taxon>
        <taxon>Moraxellaceae</taxon>
        <taxon>Acinetobacter</taxon>
    </lineage>
</organism>
<dbReference type="GeneID" id="45418011"/>
<evidence type="ECO:0000313" key="2">
    <source>
        <dbReference type="Proteomes" id="UP000014559"/>
    </source>
</evidence>
<name>S3TDK9_9GAMM</name>
<dbReference type="AlphaFoldDB" id="S3TDK9"/>
<gene>
    <name evidence="1" type="ORF">F907_01739</name>
</gene>
<protein>
    <submittedName>
        <fullName evidence="1">Uncharacterized protein</fullName>
    </submittedName>
</protein>
<dbReference type="RefSeq" id="WP_016652380.1">
    <property type="nucleotide sequence ID" value="NZ_BHGD02000169.1"/>
</dbReference>
<reference evidence="1 2" key="1">
    <citation type="submission" date="2013-06" db="EMBL/GenBank/DDBJ databases">
        <title>The Genome Sequence of Acinetobacter sp. NIPH 2036.</title>
        <authorList>
            <consortium name="The Broad Institute Genome Sequencing Platform"/>
            <consortium name="The Broad Institute Genome Sequencing Center for Infectious Disease"/>
            <person name="Cerqueira G."/>
            <person name="Feldgarden M."/>
            <person name="Courvalin P."/>
            <person name="Perichon B."/>
            <person name="Grillot-Courvalin C."/>
            <person name="Clermont D."/>
            <person name="Rocha E."/>
            <person name="Yoon E.-J."/>
            <person name="Nemec A."/>
            <person name="Young S.K."/>
            <person name="Zeng Q."/>
            <person name="Gargeya S."/>
            <person name="Fitzgerald M."/>
            <person name="Abouelleil A."/>
            <person name="Alvarado L."/>
            <person name="Berlin A.M."/>
            <person name="Chapman S.B."/>
            <person name="Dewar J."/>
            <person name="Goldberg J."/>
            <person name="Griggs A."/>
            <person name="Gujja S."/>
            <person name="Hansen M."/>
            <person name="Howarth C."/>
            <person name="Imamovic A."/>
            <person name="Larimer J."/>
            <person name="McCowan C."/>
            <person name="Murphy C."/>
            <person name="Pearson M."/>
            <person name="Priest M."/>
            <person name="Roberts A."/>
            <person name="Saif S."/>
            <person name="Shea T."/>
            <person name="Sykes S."/>
            <person name="Wortman J."/>
            <person name="Nusbaum C."/>
            <person name="Birren B."/>
        </authorList>
    </citation>
    <scope>NUCLEOTIDE SEQUENCE [LARGE SCALE GENOMIC DNA]</scope>
    <source>
        <strain evidence="1 2">NIPH 2036</strain>
    </source>
</reference>
<evidence type="ECO:0000313" key="1">
    <source>
        <dbReference type="EMBL" id="EPG37769.1"/>
    </source>
</evidence>
<sequence>MSTITTVESIAELTAIQSPVDGQTVYVKSYHTGGKGGDGFFIYNESKSNINDGVITFNGWDRQWDGLEVYPEYAGAIEGTDCTLQLQKILDFISPTQFDTSVIAMNNSESKLVLGIPSTKQGYIITDTLWIGAGTKIKGSGKLSFKEEFTKFASRIVTDFTDPRKPALSTSNWKNNGVRVTYDEMTDGNQYDNGLISHTPDIELLDFNIVTKKRTRGYIGARIQNAPRSKINIACFGFDYGIIMNASWTSKVDSLALSYKCGLLAMFDNNNCNFDGYYNARTDQEPLALTNLVNFFRSDTGTDTSLNNMNKRFGFISRYAYGASSQNLTCEGNHVNTSICNGDYALNVLYTEKAIDYGLVTFANPTGLIINSYVGSYDNSIFCSGINSKIIINSLNKDGTAKENIFKIINQYNTILQVPLSLNAYKRGVTYSEDDGTIYVGSSGNDLNSGKINSEPLLTLNEAFMRVTDKFIFGDKSIKNGSKKARIVFVSGGSYSLDDIFILNNNVEISTLSTTAPTLIFNGHLILNNVNFSISDCNLMKSNVEGTVENSVFWTRSGNNSVSINGGNLKIMAGGIVYCDYNGSSNITLLLNNVAISGIAVSQLIQGNYADTSPHIVNLIRSRGTISSDITSRLDKGVSVPSSWQNKILGL</sequence>
<dbReference type="PATRIC" id="fig|1217696.3.peg.1698"/>
<dbReference type="EMBL" id="ATGK01000011">
    <property type="protein sequence ID" value="EPG37769.1"/>
    <property type="molecule type" value="Genomic_DNA"/>
</dbReference>
<comment type="caution">
    <text evidence="1">The sequence shown here is derived from an EMBL/GenBank/DDBJ whole genome shotgun (WGS) entry which is preliminary data.</text>
</comment>